<dbReference type="EMBL" id="JADION010000001">
    <property type="protein sequence ID" value="MBF4102092.1"/>
    <property type="molecule type" value="Genomic_DNA"/>
</dbReference>
<gene>
    <name evidence="1" type="ORF">INT80_00265</name>
</gene>
<evidence type="ECO:0000313" key="1">
    <source>
        <dbReference type="EMBL" id="MBF4102092.1"/>
    </source>
</evidence>
<evidence type="ECO:0008006" key="2">
    <source>
        <dbReference type="Google" id="ProtNLM"/>
    </source>
</evidence>
<reference evidence="1" key="1">
    <citation type="submission" date="2020-11" db="EMBL/GenBank/DDBJ databases">
        <title>Gallibacterium anatis 1637, full genome, WGS.</title>
        <authorList>
            <person name="Laishevtcev A.I."/>
            <person name="Yakimova E.A."/>
            <person name="Petkovich D."/>
            <person name="Stepanova T.V."/>
            <person name="Kalendr R.S."/>
            <person name="Rubalsky E.O."/>
            <person name="Zulkarneev E.R."/>
            <person name="Aleshkin A.V."/>
        </authorList>
    </citation>
    <scope>NUCLEOTIDE SEQUENCE</scope>
    <source>
        <strain evidence="1">1637</strain>
    </source>
</reference>
<accession>A0A930UQI3</accession>
<organism evidence="1">
    <name type="scientific">Gallibacterium anatis</name>
    <dbReference type="NCBI Taxonomy" id="750"/>
    <lineage>
        <taxon>Bacteria</taxon>
        <taxon>Pseudomonadati</taxon>
        <taxon>Pseudomonadota</taxon>
        <taxon>Gammaproteobacteria</taxon>
        <taxon>Pasteurellales</taxon>
        <taxon>Pasteurellaceae</taxon>
        <taxon>Gallibacterium</taxon>
    </lineage>
</organism>
<name>A0A930UQI3_9PAST</name>
<protein>
    <recommendedName>
        <fullName evidence="2">HK97 gp10 family phage protein</fullName>
    </recommendedName>
</protein>
<comment type="caution">
    <text evidence="1">The sequence shown here is derived from an EMBL/GenBank/DDBJ whole genome shotgun (WGS) entry which is preliminary data.</text>
</comment>
<dbReference type="InterPro" id="IPR010064">
    <property type="entry name" value="HK97-gp10_tail"/>
</dbReference>
<sequence>MAYFILFFIIGANKMSVSVKITGLKELNNAFKHLDKEMKREARKGVRKALNAGAKEIKKALKPVVPIMAKGTNFRQKGVLKKTIRHKTDLDKGKLTGNTTVYFSDRNASKTIKERERRRAGADGKLHTGPITIYQNDPFFWHMVDRGTANG</sequence>
<proteinExistence type="predicted"/>
<dbReference type="Pfam" id="PF04883">
    <property type="entry name" value="HK97-gp10_like"/>
    <property type="match status" value="1"/>
</dbReference>
<dbReference type="AlphaFoldDB" id="A0A930UQI3"/>